<feature type="domain" description="ORC1/DEAH AAA+ ATPase" evidence="2">
    <location>
        <begin position="105"/>
        <end position="218"/>
    </location>
</feature>
<dbReference type="Gene3D" id="1.10.1180.10">
    <property type="entry name" value="B transposition protein, C-terminal domain"/>
    <property type="match status" value="1"/>
</dbReference>
<gene>
    <name evidence="3" type="ORF">GGQ88_000145</name>
</gene>
<organism evidence="3 4">
    <name type="scientific">Novosphingobium hassiacum</name>
    <dbReference type="NCBI Taxonomy" id="173676"/>
    <lineage>
        <taxon>Bacteria</taxon>
        <taxon>Pseudomonadati</taxon>
        <taxon>Pseudomonadota</taxon>
        <taxon>Alphaproteobacteria</taxon>
        <taxon>Sphingomonadales</taxon>
        <taxon>Sphingomonadaceae</taxon>
        <taxon>Novosphingobium</taxon>
    </lineage>
</organism>
<dbReference type="RefSeq" id="WP_183611112.1">
    <property type="nucleotide sequence ID" value="NZ_JACICY010000001.1"/>
</dbReference>
<keyword evidence="4" id="KW-1185">Reference proteome</keyword>
<evidence type="ECO:0008006" key="5">
    <source>
        <dbReference type="Google" id="ProtNLM"/>
    </source>
</evidence>
<dbReference type="EMBL" id="JACICY010000001">
    <property type="protein sequence ID" value="MBB3858905.1"/>
    <property type="molecule type" value="Genomic_DNA"/>
</dbReference>
<dbReference type="GO" id="GO:0003677">
    <property type="term" value="F:DNA binding"/>
    <property type="evidence" value="ECO:0007669"/>
    <property type="project" value="InterPro"/>
</dbReference>
<dbReference type="Proteomes" id="UP000562395">
    <property type="component" value="Unassembled WGS sequence"/>
</dbReference>
<name>A0A7W6EUG8_9SPHN</name>
<evidence type="ECO:0000313" key="3">
    <source>
        <dbReference type="EMBL" id="MBB3858905.1"/>
    </source>
</evidence>
<reference evidence="3 4" key="1">
    <citation type="submission" date="2020-08" db="EMBL/GenBank/DDBJ databases">
        <title>Genomic Encyclopedia of Type Strains, Phase IV (KMG-IV): sequencing the most valuable type-strain genomes for metagenomic binning, comparative biology and taxonomic classification.</title>
        <authorList>
            <person name="Goeker M."/>
        </authorList>
    </citation>
    <scope>NUCLEOTIDE SEQUENCE [LARGE SCALE GENOMIC DNA]</scope>
    <source>
        <strain evidence="3 4">DSM 14552</strain>
    </source>
</reference>
<dbReference type="PANTHER" id="PTHR35894:SF5">
    <property type="entry name" value="MU-LIKE PROPHAGE FLUMU DNA TRANSPOSITION PROTEIN B"/>
    <property type="match status" value="1"/>
</dbReference>
<dbReference type="SUPFAM" id="SSF47681">
    <property type="entry name" value="C-terminal domain of B transposition protein"/>
    <property type="match status" value="1"/>
</dbReference>
<dbReference type="InterPro" id="IPR052026">
    <property type="entry name" value="ExeA_AAA_ATPase_DNA-bind"/>
</dbReference>
<evidence type="ECO:0000313" key="4">
    <source>
        <dbReference type="Proteomes" id="UP000562395"/>
    </source>
</evidence>
<dbReference type="Gene3D" id="3.40.50.300">
    <property type="entry name" value="P-loop containing nucleotide triphosphate hydrolases"/>
    <property type="match status" value="1"/>
</dbReference>
<comment type="caution">
    <text evidence="3">The sequence shown here is derived from an EMBL/GenBank/DDBJ whole genome shotgun (WGS) entry which is preliminary data.</text>
</comment>
<sequence length="320" mass="35367">MNDPTNAPIDIEEMRQWLIDHRASSQQSWSEMAKRIDIPSGTLSQFGSIKGYAGDERKLAEKVYRYRQLLSEQAKIDIEAPELPEYFATPTSDQITSLLTWAQRGRIVVIATGAGLGKTKTAEAYKACFPNVFMATMSPSTAGVNNMQIEVLEAMGERDAVGTPQKLSRRIRDRVKNMSKPLIVIDEAQHVSEKAIEEIRSWHDATGVGIALLGNIKVMQQLEGGSRSAAFAQLYSRVSMRLIRPLPLQADADALAEAWKVEDDAAQAYLRKIVMMPGGLRGGTMALELAWMIAASERQPLAKEHLQDAWAQLSQRAVAA</sequence>
<dbReference type="InterPro" id="IPR049945">
    <property type="entry name" value="AAA_22"/>
</dbReference>
<dbReference type="InterPro" id="IPR027417">
    <property type="entry name" value="P-loop_NTPase"/>
</dbReference>
<dbReference type="PANTHER" id="PTHR35894">
    <property type="entry name" value="GENERAL SECRETION PATHWAY PROTEIN A-RELATED"/>
    <property type="match status" value="1"/>
</dbReference>
<accession>A0A7W6EUG8</accession>
<dbReference type="Pfam" id="PF13401">
    <property type="entry name" value="AAA_22"/>
    <property type="match status" value="1"/>
</dbReference>
<dbReference type="Pfam" id="PF09077">
    <property type="entry name" value="Phage-MuB_C"/>
    <property type="match status" value="1"/>
</dbReference>
<feature type="domain" description="B transposition protein C-terminal" evidence="1">
    <location>
        <begin position="236"/>
        <end position="313"/>
    </location>
</feature>
<dbReference type="InterPro" id="IPR036733">
    <property type="entry name" value="B_transposit_C_sf"/>
</dbReference>
<evidence type="ECO:0000259" key="1">
    <source>
        <dbReference type="Pfam" id="PF09077"/>
    </source>
</evidence>
<evidence type="ECO:0000259" key="2">
    <source>
        <dbReference type="Pfam" id="PF13401"/>
    </source>
</evidence>
<proteinExistence type="predicted"/>
<dbReference type="GO" id="GO:0016887">
    <property type="term" value="F:ATP hydrolysis activity"/>
    <property type="evidence" value="ECO:0007669"/>
    <property type="project" value="InterPro"/>
</dbReference>
<dbReference type="InterPro" id="IPR009084">
    <property type="entry name" value="B_transpositn_C"/>
</dbReference>
<protein>
    <recommendedName>
        <fullName evidence="5">DNA transposition protein</fullName>
    </recommendedName>
</protein>
<dbReference type="GO" id="GO:0006313">
    <property type="term" value="P:DNA transposition"/>
    <property type="evidence" value="ECO:0007669"/>
    <property type="project" value="InterPro"/>
</dbReference>
<dbReference type="AlphaFoldDB" id="A0A7W6EUG8"/>
<dbReference type="SUPFAM" id="SSF52540">
    <property type="entry name" value="P-loop containing nucleoside triphosphate hydrolases"/>
    <property type="match status" value="1"/>
</dbReference>